<keyword evidence="2" id="KW-0812">Transmembrane</keyword>
<accession>A0A037ZLT8</accession>
<dbReference type="Proteomes" id="UP000026249">
    <property type="component" value="Unassembled WGS sequence"/>
</dbReference>
<evidence type="ECO:0000256" key="1">
    <source>
        <dbReference type="ARBA" id="ARBA00004370"/>
    </source>
</evidence>
<comment type="subcellular location">
    <subcellularLocation>
        <location evidence="1">Membrane</location>
    </subcellularLocation>
</comment>
<comment type="caution">
    <text evidence="6">The sequence shown here is derived from an EMBL/GenBank/DDBJ whole genome shotgun (WGS) entry which is preliminary data.</text>
</comment>
<dbReference type="Pfam" id="PF01103">
    <property type="entry name" value="Omp85"/>
    <property type="match status" value="1"/>
</dbReference>
<dbReference type="AlphaFoldDB" id="A0A037ZLT8"/>
<dbReference type="InterPro" id="IPR039910">
    <property type="entry name" value="D15-like"/>
</dbReference>
<dbReference type="PANTHER" id="PTHR12815:SF42">
    <property type="entry name" value="BACTERIAL SURFACE ANTIGEN (D15) DOMAIN-CONTAINING PROTEIN"/>
    <property type="match status" value="1"/>
</dbReference>
<name>A0A037ZLT8_9RHOB</name>
<organism evidence="6 7">
    <name type="scientific">Actibacterium mucosum KCTC 23349</name>
    <dbReference type="NCBI Taxonomy" id="1454373"/>
    <lineage>
        <taxon>Bacteria</taxon>
        <taxon>Pseudomonadati</taxon>
        <taxon>Pseudomonadota</taxon>
        <taxon>Alphaproteobacteria</taxon>
        <taxon>Rhodobacterales</taxon>
        <taxon>Roseobacteraceae</taxon>
        <taxon>Actibacterium</taxon>
    </lineage>
</organism>
<feature type="signal peptide" evidence="4">
    <location>
        <begin position="1"/>
        <end position="23"/>
    </location>
</feature>
<reference evidence="6 7" key="1">
    <citation type="submission" date="2014-03" db="EMBL/GenBank/DDBJ databases">
        <title>Draft Genome Sequence of Actibacterium mucosum KCTC 23349, a Marine Alphaproteobacterium with Complex Ionic Requirements Isolated from Mediterranean Seawater at Malvarrosa Beach, Valencia, Spain.</title>
        <authorList>
            <person name="Arahal D.R."/>
            <person name="Shao Z."/>
            <person name="Lai Q."/>
            <person name="Pujalte M.J."/>
        </authorList>
    </citation>
    <scope>NUCLEOTIDE SEQUENCE [LARGE SCALE GENOMIC DNA]</scope>
    <source>
        <strain evidence="6 7">KCTC 23349</strain>
    </source>
</reference>
<evidence type="ECO:0000256" key="3">
    <source>
        <dbReference type="ARBA" id="ARBA00023136"/>
    </source>
</evidence>
<keyword evidence="4" id="KW-0732">Signal</keyword>
<feature type="chain" id="PRO_5001564091" description="Bacterial surface antigen (D15) domain-containing protein" evidence="4">
    <location>
        <begin position="24"/>
        <end position="585"/>
    </location>
</feature>
<evidence type="ECO:0000313" key="6">
    <source>
        <dbReference type="EMBL" id="KAJ57064.1"/>
    </source>
</evidence>
<dbReference type="Gene3D" id="2.40.160.50">
    <property type="entry name" value="membrane protein fhac: a member of the omp85/tpsb transporter family"/>
    <property type="match status" value="1"/>
</dbReference>
<dbReference type="InterPro" id="IPR000184">
    <property type="entry name" value="Bac_surfAg_D15"/>
</dbReference>
<protein>
    <recommendedName>
        <fullName evidence="5">Bacterial surface antigen (D15) domain-containing protein</fullName>
    </recommendedName>
</protein>
<keyword evidence="2" id="KW-1134">Transmembrane beta strand</keyword>
<dbReference type="PANTHER" id="PTHR12815">
    <property type="entry name" value="SORTING AND ASSEMBLY MACHINERY SAMM50 PROTEIN FAMILY MEMBER"/>
    <property type="match status" value="1"/>
</dbReference>
<keyword evidence="7" id="KW-1185">Reference proteome</keyword>
<proteinExistence type="predicted"/>
<gene>
    <name evidence="6" type="ORF">ACMU_00815</name>
</gene>
<evidence type="ECO:0000259" key="5">
    <source>
        <dbReference type="Pfam" id="PF01103"/>
    </source>
</evidence>
<feature type="domain" description="Bacterial surface antigen (D15)" evidence="5">
    <location>
        <begin position="293"/>
        <end position="585"/>
    </location>
</feature>
<evidence type="ECO:0000256" key="2">
    <source>
        <dbReference type="ARBA" id="ARBA00022452"/>
    </source>
</evidence>
<dbReference type="GO" id="GO:0019867">
    <property type="term" value="C:outer membrane"/>
    <property type="evidence" value="ECO:0007669"/>
    <property type="project" value="InterPro"/>
</dbReference>
<keyword evidence="3" id="KW-0472">Membrane</keyword>
<evidence type="ECO:0000313" key="7">
    <source>
        <dbReference type="Proteomes" id="UP000026249"/>
    </source>
</evidence>
<dbReference type="EMBL" id="JFKE01000001">
    <property type="protein sequence ID" value="KAJ57064.1"/>
    <property type="molecule type" value="Genomic_DNA"/>
</dbReference>
<evidence type="ECO:0000256" key="4">
    <source>
        <dbReference type="SAM" id="SignalP"/>
    </source>
</evidence>
<dbReference type="STRING" id="1454373.ACMU_00815"/>
<sequence>MVFFLRQLALILMFCLFAGASHAVDLRLNAPDALTDPLRNASLTASLEDQATSQDILAAARADYARLVGVLYARGYYGPVVRIDADGQEVATMSPFAAPSHIGRITINVDPGPQFRFGDARVTPLAPGAVANPALAWGEVAASTALRDAAGEAVEGWRDAGHAKAQIDSQHVTANHPAAQVNARVSVAPGPRLRFGDLVPDTSSRVLPERQAAIAGLPAGAVFSPAELDAAAERLRRTGAFRAVVLREGDAQKDNTLPIALEVTDAKRRRYGLGAEYASQEGLALSAFWLHRNLLGGAERLTVDGLISGIGGQSGGEDFNLSVTLARPATFTPDTQLLLEAELETLNEPDFENRSAALGIALNHQFNDRLQGRVGARLRYSDPKGALAQSELLQLFVPIGATWDTRNNDLSASSGLFADVEVMPFATLNGGGGGLRFASDLRGYRNVGDIVFAGRAQFGSILGATQSDLPPDLLFLSGGGGTVRGQTFQSLGVDLPMGTVGGRSFAGLSIEARVRASAKLGIVAFADLGFVSASGTFDAGRSHSGAGLGLRYDTGIGPIRLDVAVPTSGDTGSGLQIYVGIGQAF</sequence>